<dbReference type="Pfam" id="PF13650">
    <property type="entry name" value="Asp_protease_2"/>
    <property type="match status" value="1"/>
</dbReference>
<dbReference type="AlphaFoldDB" id="A0AAP7KZ95"/>
<feature type="chain" id="PRO_5042812396" description="Aspartyl protease" evidence="1">
    <location>
        <begin position="26"/>
        <end position="298"/>
    </location>
</feature>
<protein>
    <recommendedName>
        <fullName evidence="4">Aspartyl protease</fullName>
    </recommendedName>
</protein>
<accession>A0AAP7KZ95</accession>
<dbReference type="Gene3D" id="2.40.70.10">
    <property type="entry name" value="Acid Proteases"/>
    <property type="match status" value="2"/>
</dbReference>
<evidence type="ECO:0000256" key="1">
    <source>
        <dbReference type="SAM" id="SignalP"/>
    </source>
</evidence>
<dbReference type="InterPro" id="IPR034122">
    <property type="entry name" value="Retropepsin-like_bacterial"/>
</dbReference>
<evidence type="ECO:0000313" key="2">
    <source>
        <dbReference type="EMBL" id="OBU59647.1"/>
    </source>
</evidence>
<evidence type="ECO:0000313" key="3">
    <source>
        <dbReference type="Proteomes" id="UP000092125"/>
    </source>
</evidence>
<comment type="caution">
    <text evidence="2">The sequence shown here is derived from an EMBL/GenBank/DDBJ whole genome shotgun (WGS) entry which is preliminary data.</text>
</comment>
<dbReference type="EMBL" id="LYVI01000016">
    <property type="protein sequence ID" value="OBU59647.1"/>
    <property type="molecule type" value="Genomic_DNA"/>
</dbReference>
<dbReference type="SUPFAM" id="SSF50630">
    <property type="entry name" value="Acid proteases"/>
    <property type="match status" value="1"/>
</dbReference>
<gene>
    <name evidence="2" type="ORF">A9K56_18215</name>
</gene>
<feature type="signal peptide" evidence="1">
    <location>
        <begin position="1"/>
        <end position="25"/>
    </location>
</feature>
<evidence type="ECO:0008006" key="4">
    <source>
        <dbReference type="Google" id="ProtNLM"/>
    </source>
</evidence>
<name>A0AAP7KZ95_STEMA</name>
<dbReference type="InterPro" id="IPR021109">
    <property type="entry name" value="Peptidase_aspartic_dom_sf"/>
</dbReference>
<keyword evidence="1" id="KW-0732">Signal</keyword>
<organism evidence="2 3">
    <name type="scientific">Stenotrophomonas maltophilia</name>
    <name type="common">Pseudomonas maltophilia</name>
    <name type="synonym">Xanthomonas maltophilia</name>
    <dbReference type="NCBI Taxonomy" id="40324"/>
    <lineage>
        <taxon>Bacteria</taxon>
        <taxon>Pseudomonadati</taxon>
        <taxon>Pseudomonadota</taxon>
        <taxon>Gammaproteobacteria</taxon>
        <taxon>Lysobacterales</taxon>
        <taxon>Lysobacteraceae</taxon>
        <taxon>Stenotrophomonas</taxon>
        <taxon>Stenotrophomonas maltophilia group</taxon>
    </lineage>
</organism>
<proteinExistence type="predicted"/>
<dbReference type="Proteomes" id="UP000092125">
    <property type="component" value="Unassembled WGS sequence"/>
</dbReference>
<sequence>MRQSIRSWYVALVAGLLVLPQSRAAAGTITLPFEQDKDHRIYVEGRINQSGPLRFLVDTGADGLAVTVATRRAASMQVDDRSENTGSDGVSFVDYSTHNTVVVGDMRRTMGAAVIDYGKRPFDAVLGWTFFAGRIIEIDYDRKLLHVHDRLPDLHGYTRANVSWIDNTPAIEVLLREGGSTLAAWLFVDTGSNGAIDLGHAYSSRHRLQEVFTRTIGTSQFSGSAGRKIRAVDARIASADVGGLRLEQPKVSFTIDEDGSNADGTLGSEALRNFNILLDTRTGQLHLRPNGNARALPN</sequence>
<dbReference type="CDD" id="cd05483">
    <property type="entry name" value="retropepsin_like_bacteria"/>
    <property type="match status" value="1"/>
</dbReference>
<reference evidence="2 3" key="1">
    <citation type="submission" date="2016-05" db="EMBL/GenBank/DDBJ databases">
        <title>Draft Genome Sequences of Stenotrophomonas maltophilia Strains Sm32COP, Sm41DVV, Sm46PAILV, SmF3, SmF22, SmSOFb1 and SmCVFa1, Isolated from Different Manures, in France.</title>
        <authorList>
            <person name="Nazaret S."/>
            <person name="Bodilis J."/>
        </authorList>
    </citation>
    <scope>NUCLEOTIDE SEQUENCE [LARGE SCALE GENOMIC DNA]</scope>
    <source>
        <strain evidence="2 3">Sm41DVV</strain>
    </source>
</reference>